<evidence type="ECO:0000256" key="3">
    <source>
        <dbReference type="ARBA" id="ARBA00022475"/>
    </source>
</evidence>
<evidence type="ECO:0000256" key="7">
    <source>
        <dbReference type="ARBA" id="ARBA00023136"/>
    </source>
</evidence>
<evidence type="ECO:0000256" key="1">
    <source>
        <dbReference type="ARBA" id="ARBA00004651"/>
    </source>
</evidence>
<feature type="transmembrane region" description="Helical" evidence="8">
    <location>
        <begin position="324"/>
        <end position="345"/>
    </location>
</feature>
<gene>
    <name evidence="9" type="ORF">H8693_10060</name>
</gene>
<proteinExistence type="predicted"/>
<keyword evidence="4 8" id="KW-0812">Transmembrane</keyword>
<protein>
    <submittedName>
        <fullName evidence="9">Trk family potassium uptake protein</fullName>
    </submittedName>
</protein>
<dbReference type="Proteomes" id="UP000617951">
    <property type="component" value="Unassembled WGS sequence"/>
</dbReference>
<keyword evidence="5 8" id="KW-1133">Transmembrane helix</keyword>
<dbReference type="GO" id="GO:0005886">
    <property type="term" value="C:plasma membrane"/>
    <property type="evidence" value="ECO:0007669"/>
    <property type="project" value="UniProtKB-SubCell"/>
</dbReference>
<dbReference type="AlphaFoldDB" id="A0A926HWR6"/>
<dbReference type="EMBL" id="JACRSS010000006">
    <property type="protein sequence ID" value="MBC8539269.1"/>
    <property type="molecule type" value="Genomic_DNA"/>
</dbReference>
<evidence type="ECO:0000256" key="6">
    <source>
        <dbReference type="ARBA" id="ARBA00023065"/>
    </source>
</evidence>
<evidence type="ECO:0000256" key="8">
    <source>
        <dbReference type="SAM" id="Phobius"/>
    </source>
</evidence>
<dbReference type="PANTHER" id="PTHR32024">
    <property type="entry name" value="TRK SYSTEM POTASSIUM UPTAKE PROTEIN TRKG-RELATED"/>
    <property type="match status" value="1"/>
</dbReference>
<comment type="caution">
    <text evidence="9">The sequence shown here is derived from an EMBL/GenBank/DDBJ whole genome shotgun (WGS) entry which is preliminary data.</text>
</comment>
<feature type="transmembrane region" description="Helical" evidence="8">
    <location>
        <begin position="128"/>
        <end position="148"/>
    </location>
</feature>
<feature type="transmembrane region" description="Helical" evidence="8">
    <location>
        <begin position="260"/>
        <end position="279"/>
    </location>
</feature>
<dbReference type="RefSeq" id="WP_178621552.1">
    <property type="nucleotide sequence ID" value="NZ_JACRSS010000006.1"/>
</dbReference>
<keyword evidence="10" id="KW-1185">Reference proteome</keyword>
<keyword evidence="6" id="KW-0406">Ion transport</keyword>
<evidence type="ECO:0000256" key="4">
    <source>
        <dbReference type="ARBA" id="ARBA00022692"/>
    </source>
</evidence>
<feature type="transmembrane region" description="Helical" evidence="8">
    <location>
        <begin position="201"/>
        <end position="220"/>
    </location>
</feature>
<dbReference type="PANTHER" id="PTHR32024:SF1">
    <property type="entry name" value="KTR SYSTEM POTASSIUM UPTAKE PROTEIN B"/>
    <property type="match status" value="1"/>
</dbReference>
<feature type="transmembrane region" description="Helical" evidence="8">
    <location>
        <begin position="12"/>
        <end position="38"/>
    </location>
</feature>
<evidence type="ECO:0000313" key="9">
    <source>
        <dbReference type="EMBL" id="MBC8539269.1"/>
    </source>
</evidence>
<evidence type="ECO:0000256" key="5">
    <source>
        <dbReference type="ARBA" id="ARBA00022989"/>
    </source>
</evidence>
<feature type="transmembrane region" description="Helical" evidence="8">
    <location>
        <begin position="382"/>
        <end position="404"/>
    </location>
</feature>
<evidence type="ECO:0000313" key="10">
    <source>
        <dbReference type="Proteomes" id="UP000617951"/>
    </source>
</evidence>
<name>A0A926HWR6_9FIRM</name>
<dbReference type="InterPro" id="IPR003445">
    <property type="entry name" value="Cat_transpt"/>
</dbReference>
<keyword evidence="2" id="KW-0813">Transport</keyword>
<dbReference type="GO" id="GO:0008324">
    <property type="term" value="F:monoatomic cation transmembrane transporter activity"/>
    <property type="evidence" value="ECO:0007669"/>
    <property type="project" value="InterPro"/>
</dbReference>
<dbReference type="GO" id="GO:0030001">
    <property type="term" value="P:metal ion transport"/>
    <property type="evidence" value="ECO:0007669"/>
    <property type="project" value="UniProtKB-ARBA"/>
</dbReference>
<feature type="transmembrane region" description="Helical" evidence="8">
    <location>
        <begin position="44"/>
        <end position="68"/>
    </location>
</feature>
<accession>A0A926HWR6</accession>
<feature type="transmembrane region" description="Helical" evidence="8">
    <location>
        <begin position="98"/>
        <end position="116"/>
    </location>
</feature>
<comment type="subcellular location">
    <subcellularLocation>
        <location evidence="1">Cell membrane</location>
        <topology evidence="1">Multi-pass membrane protein</topology>
    </subcellularLocation>
</comment>
<keyword evidence="7 8" id="KW-0472">Membrane</keyword>
<reference evidence="9" key="1">
    <citation type="submission" date="2020-08" db="EMBL/GenBank/DDBJ databases">
        <title>Genome public.</title>
        <authorList>
            <person name="Liu C."/>
            <person name="Sun Q."/>
        </authorList>
    </citation>
    <scope>NUCLEOTIDE SEQUENCE</scope>
    <source>
        <strain evidence="9">NSJ-63</strain>
    </source>
</reference>
<feature type="transmembrane region" description="Helical" evidence="8">
    <location>
        <begin position="160"/>
        <end position="181"/>
    </location>
</feature>
<sequence length="423" mass="45517">MPFCWNEGYEVSLVDAMFSSFSAVCVTGLAAVEIGLVFNMTGQLVMLALIQIGGLGIMTATSLIFMALGKRFSLSDRLTMQESLNEDKLQGVVRMTRSATFLTFGCELAGAALLSIRFIPEFGWAKGIYYSVFHAVSAFCNAGFDVFGKGTNFMPYAQDPLVLITIMALIVVGGLGFLVVLESGRWAMHGFRGRLSLQAKVVLIATLFLIVAGTVIICVVEWNNPETLGIPSFSAGDKILNGAFQSVTTRTAGFSSFRQGGMHSVSALVTILLMFIGASPAGTGGGVKTTTCVVMLSLLVAIIRGREDVTILRRRINWQTVLRSIAIILLGMIFVGVMTFIVTTLESNRFDTSRILFEVVSAFGTVGLSQELTPLLCPASKVAIICCMYAGRVGLITVMTAISMRMAKGNGKIRYAEERIMVG</sequence>
<dbReference type="Pfam" id="PF02386">
    <property type="entry name" value="TrkH"/>
    <property type="match status" value="1"/>
</dbReference>
<organism evidence="9 10">
    <name type="scientific">Guopingia tenuis</name>
    <dbReference type="NCBI Taxonomy" id="2763656"/>
    <lineage>
        <taxon>Bacteria</taxon>
        <taxon>Bacillati</taxon>
        <taxon>Bacillota</taxon>
        <taxon>Clostridia</taxon>
        <taxon>Christensenellales</taxon>
        <taxon>Christensenellaceae</taxon>
        <taxon>Guopingia</taxon>
    </lineage>
</organism>
<keyword evidence="3" id="KW-1003">Cell membrane</keyword>
<evidence type="ECO:0000256" key="2">
    <source>
        <dbReference type="ARBA" id="ARBA00022448"/>
    </source>
</evidence>